<accession>A0ABS4J699</accession>
<reference evidence="1 2" key="1">
    <citation type="submission" date="2021-03" db="EMBL/GenBank/DDBJ databases">
        <title>Genomic Encyclopedia of Type Strains, Phase IV (KMG-IV): sequencing the most valuable type-strain genomes for metagenomic binning, comparative biology and taxonomic classification.</title>
        <authorList>
            <person name="Goeker M."/>
        </authorList>
    </citation>
    <scope>NUCLEOTIDE SEQUENCE [LARGE SCALE GENOMIC DNA]</scope>
    <source>
        <strain evidence="1 2">DSM 26048</strain>
    </source>
</reference>
<proteinExistence type="predicted"/>
<comment type="caution">
    <text evidence="1">The sequence shown here is derived from an EMBL/GenBank/DDBJ whole genome shotgun (WGS) entry which is preliminary data.</text>
</comment>
<keyword evidence="2" id="KW-1185">Reference proteome</keyword>
<organism evidence="1 2">
    <name type="scientific">Paenibacillus eucommiae</name>
    <dbReference type="NCBI Taxonomy" id="1355755"/>
    <lineage>
        <taxon>Bacteria</taxon>
        <taxon>Bacillati</taxon>
        <taxon>Bacillota</taxon>
        <taxon>Bacilli</taxon>
        <taxon>Bacillales</taxon>
        <taxon>Paenibacillaceae</taxon>
        <taxon>Paenibacillus</taxon>
    </lineage>
</organism>
<name>A0ABS4J699_9BACL</name>
<evidence type="ECO:0000313" key="1">
    <source>
        <dbReference type="EMBL" id="MBP1995325.1"/>
    </source>
</evidence>
<evidence type="ECO:0000313" key="2">
    <source>
        <dbReference type="Proteomes" id="UP001519287"/>
    </source>
</evidence>
<sequence length="60" mass="6787">MKGSESGSQEAGIWPAIDTRTHNEKWIGMTNDNHTIKIVHKGTKNPSSSHYKVAVDRFEY</sequence>
<protein>
    <submittedName>
        <fullName evidence="1">Uncharacterized protein</fullName>
    </submittedName>
</protein>
<dbReference type="Proteomes" id="UP001519287">
    <property type="component" value="Unassembled WGS sequence"/>
</dbReference>
<gene>
    <name evidence="1" type="ORF">J2Z66_006967</name>
</gene>
<dbReference type="EMBL" id="JAGGLB010000033">
    <property type="protein sequence ID" value="MBP1995325.1"/>
    <property type="molecule type" value="Genomic_DNA"/>
</dbReference>